<feature type="compositionally biased region" description="Acidic residues" evidence="14">
    <location>
        <begin position="1437"/>
        <end position="1446"/>
    </location>
</feature>
<dbReference type="InterPro" id="IPR013760">
    <property type="entry name" value="Topo_IIA-like_dom_sf"/>
</dbReference>
<evidence type="ECO:0000256" key="11">
    <source>
        <dbReference type="ARBA" id="ARBA00023235"/>
    </source>
</evidence>
<evidence type="ECO:0000256" key="12">
    <source>
        <dbReference type="PROSITE-ProRule" id="PRU01384"/>
    </source>
</evidence>
<dbReference type="PROSITE" id="PS00177">
    <property type="entry name" value="TOPOISOMERASE_II"/>
    <property type="match status" value="1"/>
</dbReference>
<dbReference type="FunFam" id="3.30.1490.30:FF:000001">
    <property type="entry name" value="DNA topoisomerase 2"/>
    <property type="match status" value="1"/>
</dbReference>
<feature type="compositionally biased region" description="Low complexity" evidence="14">
    <location>
        <begin position="1521"/>
        <end position="1532"/>
    </location>
</feature>
<dbReference type="InterPro" id="IPR018522">
    <property type="entry name" value="TopoIIA_CS"/>
</dbReference>
<dbReference type="GO" id="GO:0006265">
    <property type="term" value="P:DNA topological change"/>
    <property type="evidence" value="ECO:0007669"/>
    <property type="project" value="UniProtKB-UniRule"/>
</dbReference>
<dbReference type="Gene3D" id="3.30.1490.30">
    <property type="match status" value="1"/>
</dbReference>
<feature type="compositionally biased region" description="Acidic residues" evidence="14">
    <location>
        <begin position="1093"/>
        <end position="1105"/>
    </location>
</feature>
<sequence length="1566" mass="172039">MEICSEAENQPPVAQGKAAKTSKQVAQPLQDGNAAAGAPRIEDIYQKKSQLEHILLRPDTYVGSVESVSGLLWVNEGDGIALKSVTYVPALFKIFDEVIVNARDNKVRDQTMATVRVDIDQENNSISVYNDGAGVPVEIHSEEKVYIPEMIFGHLLTSSNYDDTKKKVTGGRNGYGAKLANIFSTEFIVETCDGSRQKRYHQRFTENMNKIHKPKITACKASDNWTKVTFKPDLAKFGMTHLEDDIVSILRKRVYDMAAVLGKGCKVYLNGKMVPVRTFKDYVNLYLKDKTEAPVIYEQVNDRWEICVSVSEGQFQQVSFVNGICTTRGGTHVNYIADQVASKLVAMITKKNKNCGVKPLHVKNHLMVFVNALIENPTFDSQTKETLTVRAASFGSKCEISEDFMKKVHKSSISEHVLSYASFKQSKELKKNDGAKRSRLTGIPKLDDANDAGGKHSQDCTLILTEGDSAKALAISGLSVVGRDRYGVFPLRGKLLNVRDAKHEQIMNNAEITHIKQILGLQHGKKYEDTKSLRYGHLMIMTDQDHDGSHIKGLLINFIHHFFPELLKIQGFLVEFITPIVKVTKGKQSHAFYTLPEYEAWIESIGGSTKGWSVKYYKGLGTSTAAEAKSYFAQLAFHKKGFLWATDGDGDLIEMAFAKKKVEERKTWLRNFQPGTFLDQTAEEINYGDFINKELILFSLADLQRSIPALIDGFKPGQRKILFAAFKRKLKNDIKVAQLSGYVSEHAAYHHGETSLASTIVNLAQSFVGSNNVNLLYPSGQFGTRLMGGKDHASARYIFTRLTHMTRLIFSESDDALLAYQTDDGLPVEPEVYVPTIPMVLVNGADGIGTGWSTFIPNYNPRDIVANLQRMINDEEVVPMMPWYKGFTGSITRNGESFTITGTITQVDDTTLEITELPIRKWTTDYKEFLEGMLKPEKKDEVPFITDYKEYHTDLDVRFVVSLSAENMQLALKEGLNKKFKLSTTMGTTNMMLFNKDGKITKYPQPEDIMREFFDVRIDFYERRKKFLLYVAEQEMLRLSNKVRFILGVVNGEIKVSNRKKKLIEEDLERMGFDKLLKSGIPGVKTAASGAGAEDDGNEDSEESAEGAAPAAAPGMSYDYLLSMPIYSLTLEKVEQLCTERDGKQVEVDSLKATTCKDLWLTDLDCFLEGLTQMEETEAAESLKLTKQQAQARNGKKGARGAGKKKATSDSDMSDDDDDFVPSKKKAAPKPRAAAKPAATKPNPVAQMPAPQSSGDSASMLTSDTAMTSPADAPAAAAAKPAAKGRGTKKAPVKAPEPAQVVESEEESVPLSLMERLALKQKSGEGSKESKASKDDDEEEDVMSPPPKKAPAKKAAPRGKAAAKVVASADDDEAAPVKPAPKGRGRKAAVIIDSDEEEEAPKPAAVKPVAKPAAVKPVAKPAAKNARGAKAKTAVIDDSEDDDDVPDHESMQVSPAPKSGGQEAVYDFDEASPVPKAVQKRPLAKKPAAPKVVNIDDSASEGPTPQPKKTKRALPSPANSPAAVRPARAGRANVKKSYVEISDSEGDAEESGSESEQSAWDGSDED</sequence>
<dbReference type="GO" id="GO:0046872">
    <property type="term" value="F:metal ion binding"/>
    <property type="evidence" value="ECO:0007669"/>
    <property type="project" value="UniProtKB-KW"/>
</dbReference>
<keyword evidence="11 12" id="KW-0413">Isomerase</keyword>
<evidence type="ECO:0000256" key="1">
    <source>
        <dbReference type="ARBA" id="ARBA00000185"/>
    </source>
</evidence>
<dbReference type="InterPro" id="IPR013757">
    <property type="entry name" value="Topo_IIA_A_a_sf"/>
</dbReference>
<accession>A0AAE0FX94</accession>
<dbReference type="InterPro" id="IPR036890">
    <property type="entry name" value="HATPase_C_sf"/>
</dbReference>
<dbReference type="FunFam" id="3.30.230.10:FF:000008">
    <property type="entry name" value="DNA topoisomerase 2"/>
    <property type="match status" value="1"/>
</dbReference>
<name>A0AAE0FX94_9CHLO</name>
<dbReference type="Gene3D" id="3.40.50.670">
    <property type="match status" value="1"/>
</dbReference>
<evidence type="ECO:0000256" key="10">
    <source>
        <dbReference type="ARBA" id="ARBA00023125"/>
    </source>
</evidence>
<evidence type="ECO:0000256" key="6">
    <source>
        <dbReference type="ARBA" id="ARBA00022741"/>
    </source>
</evidence>
<gene>
    <name evidence="17" type="ORF">CYMTET_23903</name>
</gene>
<organism evidence="17 18">
    <name type="scientific">Cymbomonas tetramitiformis</name>
    <dbReference type="NCBI Taxonomy" id="36881"/>
    <lineage>
        <taxon>Eukaryota</taxon>
        <taxon>Viridiplantae</taxon>
        <taxon>Chlorophyta</taxon>
        <taxon>Pyramimonadophyceae</taxon>
        <taxon>Pyramimonadales</taxon>
        <taxon>Pyramimonadaceae</taxon>
        <taxon>Cymbomonas</taxon>
    </lineage>
</organism>
<dbReference type="InterPro" id="IPR013506">
    <property type="entry name" value="Topo_IIA_bsu_dom2"/>
</dbReference>
<feature type="compositionally biased region" description="Low complexity" evidence="14">
    <location>
        <begin position="1270"/>
        <end position="1285"/>
    </location>
</feature>
<dbReference type="SUPFAM" id="SSF55874">
    <property type="entry name" value="ATPase domain of HSP90 chaperone/DNA topoisomerase II/histidine kinase"/>
    <property type="match status" value="1"/>
</dbReference>
<keyword evidence="5" id="KW-0479">Metal-binding</keyword>
<comment type="caution">
    <text evidence="17">The sequence shown here is derived from an EMBL/GenBank/DDBJ whole genome shotgun (WGS) entry which is preliminary data.</text>
</comment>
<dbReference type="Proteomes" id="UP001190700">
    <property type="component" value="Unassembled WGS sequence"/>
</dbReference>
<evidence type="ECO:0000259" key="15">
    <source>
        <dbReference type="PROSITE" id="PS50880"/>
    </source>
</evidence>
<feature type="compositionally biased region" description="Polar residues" evidence="14">
    <location>
        <begin position="1250"/>
        <end position="1268"/>
    </location>
</feature>
<dbReference type="Gene3D" id="1.10.268.10">
    <property type="entry name" value="Topoisomerase, domain 3"/>
    <property type="match status" value="1"/>
</dbReference>
<feature type="compositionally biased region" description="Low complexity" evidence="14">
    <location>
        <begin position="1230"/>
        <end position="1246"/>
    </location>
</feature>
<evidence type="ECO:0000259" key="16">
    <source>
        <dbReference type="PROSITE" id="PS52040"/>
    </source>
</evidence>
<dbReference type="CDD" id="cd16930">
    <property type="entry name" value="HATPase_TopII-like"/>
    <property type="match status" value="1"/>
</dbReference>
<keyword evidence="7 13" id="KW-0067">ATP-binding</keyword>
<evidence type="ECO:0000256" key="3">
    <source>
        <dbReference type="ARBA" id="ARBA00001946"/>
    </source>
</evidence>
<dbReference type="FunFam" id="3.30.1360.40:FF:000003">
    <property type="entry name" value="DNA topoisomerase 2"/>
    <property type="match status" value="1"/>
</dbReference>
<dbReference type="FunFam" id="3.40.50.670:FF:000001">
    <property type="entry name" value="DNA topoisomerase 2"/>
    <property type="match status" value="2"/>
</dbReference>
<feature type="compositionally biased region" description="Basic residues" evidence="14">
    <location>
        <begin position="1194"/>
        <end position="1206"/>
    </location>
</feature>
<evidence type="ECO:0000256" key="13">
    <source>
        <dbReference type="RuleBase" id="RU362094"/>
    </source>
</evidence>
<dbReference type="InterPro" id="IPR050634">
    <property type="entry name" value="DNA_Topoisomerase_II"/>
</dbReference>
<keyword evidence="8" id="KW-0460">Magnesium</keyword>
<dbReference type="Gene3D" id="3.30.565.10">
    <property type="entry name" value="Histidine kinase-like ATPase, C-terminal domain"/>
    <property type="match status" value="1"/>
</dbReference>
<evidence type="ECO:0000256" key="8">
    <source>
        <dbReference type="ARBA" id="ARBA00022842"/>
    </source>
</evidence>
<protein>
    <recommendedName>
        <fullName evidence="13">DNA topoisomerase 2</fullName>
        <ecNumber evidence="13">5.6.2.2</ecNumber>
    </recommendedName>
</protein>
<evidence type="ECO:0000313" key="18">
    <source>
        <dbReference type="Proteomes" id="UP001190700"/>
    </source>
</evidence>
<dbReference type="SUPFAM" id="SSF56719">
    <property type="entry name" value="Type II DNA topoisomerase"/>
    <property type="match status" value="1"/>
</dbReference>
<dbReference type="InterPro" id="IPR001241">
    <property type="entry name" value="Topo_IIA"/>
</dbReference>
<dbReference type="InterPro" id="IPR031660">
    <property type="entry name" value="TOPRIM_C"/>
</dbReference>
<keyword evidence="18" id="KW-1185">Reference proteome</keyword>
<dbReference type="CDD" id="cd03365">
    <property type="entry name" value="TOPRIM_TopoIIA"/>
    <property type="match status" value="1"/>
</dbReference>
<dbReference type="FunFam" id="3.90.199.10:FF:000002">
    <property type="entry name" value="DNA topoisomerase 2"/>
    <property type="match status" value="1"/>
</dbReference>
<dbReference type="InterPro" id="IPR020568">
    <property type="entry name" value="Ribosomal_Su5_D2-typ_SF"/>
</dbReference>
<dbReference type="SUPFAM" id="SSF54211">
    <property type="entry name" value="Ribosomal protein S5 domain 2-like"/>
    <property type="match status" value="1"/>
</dbReference>
<evidence type="ECO:0000256" key="4">
    <source>
        <dbReference type="ARBA" id="ARBA00011080"/>
    </source>
</evidence>
<dbReference type="FunFam" id="3.30.565.10:FF:000004">
    <property type="entry name" value="DNA topoisomerase 2"/>
    <property type="match status" value="1"/>
</dbReference>
<dbReference type="InterPro" id="IPR013758">
    <property type="entry name" value="Topo_IIA_A/C_ab"/>
</dbReference>
<proteinExistence type="inferred from homology"/>
<dbReference type="GO" id="GO:0003918">
    <property type="term" value="F:DNA topoisomerase type II (double strand cut, ATP-hydrolyzing) activity"/>
    <property type="evidence" value="ECO:0007669"/>
    <property type="project" value="UniProtKB-UniRule"/>
</dbReference>
<feature type="active site" description="O-(5'-phospho-DNA)-tyrosine intermediate" evidence="12">
    <location>
        <position position="797"/>
    </location>
</feature>
<keyword evidence="10 12" id="KW-0238">DNA-binding</keyword>
<dbReference type="PANTHER" id="PTHR10169:SF38">
    <property type="entry name" value="DNA TOPOISOMERASE 2"/>
    <property type="match status" value="1"/>
</dbReference>
<dbReference type="InterPro" id="IPR006171">
    <property type="entry name" value="TOPRIM_dom"/>
</dbReference>
<feature type="compositionally biased region" description="Low complexity" evidence="14">
    <location>
        <begin position="1402"/>
        <end position="1424"/>
    </location>
</feature>
<dbReference type="GO" id="GO:0000819">
    <property type="term" value="P:sister chromatid segregation"/>
    <property type="evidence" value="ECO:0007669"/>
    <property type="project" value="TreeGrafter"/>
</dbReference>
<dbReference type="InterPro" id="IPR013759">
    <property type="entry name" value="Topo_IIA_B_C"/>
</dbReference>
<dbReference type="PANTHER" id="PTHR10169">
    <property type="entry name" value="DNA TOPOISOMERASE/GYRASE"/>
    <property type="match status" value="1"/>
</dbReference>
<evidence type="ECO:0000256" key="5">
    <source>
        <dbReference type="ARBA" id="ARBA00022723"/>
    </source>
</evidence>
<dbReference type="PRINTS" id="PR01158">
    <property type="entry name" value="TOPISMRASEII"/>
</dbReference>
<dbReference type="SMART" id="SM00434">
    <property type="entry name" value="TOP4c"/>
    <property type="match status" value="1"/>
</dbReference>
<dbReference type="Gene3D" id="3.30.1360.40">
    <property type="match status" value="1"/>
</dbReference>
<dbReference type="GO" id="GO:0003677">
    <property type="term" value="F:DNA binding"/>
    <property type="evidence" value="ECO:0007669"/>
    <property type="project" value="UniProtKB-UniRule"/>
</dbReference>
<evidence type="ECO:0000313" key="17">
    <source>
        <dbReference type="EMBL" id="KAK3267549.1"/>
    </source>
</evidence>
<dbReference type="CDD" id="cd03481">
    <property type="entry name" value="TopoIIA_Trans_ScTopoIIA"/>
    <property type="match status" value="1"/>
</dbReference>
<feature type="region of interest" description="Disordered" evidence="14">
    <location>
        <begin position="1087"/>
        <end position="1111"/>
    </location>
</feature>
<comment type="cofactor">
    <cofactor evidence="2">
        <name>Ca(2+)</name>
        <dbReference type="ChEBI" id="CHEBI:29108"/>
    </cofactor>
</comment>
<feature type="compositionally biased region" description="Acidic residues" evidence="14">
    <location>
        <begin position="1542"/>
        <end position="1553"/>
    </location>
</feature>
<feature type="region of interest" description="Disordered" evidence="14">
    <location>
        <begin position="1182"/>
        <end position="1566"/>
    </location>
</feature>
<comment type="cofactor">
    <cofactor evidence="3">
        <name>Mg(2+)</name>
        <dbReference type="ChEBI" id="CHEBI:18420"/>
    </cofactor>
</comment>
<dbReference type="SMART" id="SM00433">
    <property type="entry name" value="TOP2c"/>
    <property type="match status" value="1"/>
</dbReference>
<dbReference type="Pfam" id="PF16898">
    <property type="entry name" value="TOPRIM_C"/>
    <property type="match status" value="1"/>
</dbReference>
<feature type="compositionally biased region" description="Low complexity" evidence="14">
    <location>
        <begin position="1358"/>
        <end position="1368"/>
    </location>
</feature>
<keyword evidence="9 12" id="KW-0799">Topoisomerase</keyword>
<dbReference type="GO" id="GO:0000712">
    <property type="term" value="P:resolution of meiotic recombination intermediates"/>
    <property type="evidence" value="ECO:0007669"/>
    <property type="project" value="TreeGrafter"/>
</dbReference>
<dbReference type="InterPro" id="IPR003594">
    <property type="entry name" value="HATPase_dom"/>
</dbReference>
<feature type="domain" description="Topo IIA-type catalytic" evidence="16">
    <location>
        <begin position="707"/>
        <end position="1164"/>
    </location>
</feature>
<dbReference type="Pfam" id="PF02518">
    <property type="entry name" value="HATPase_c"/>
    <property type="match status" value="1"/>
</dbReference>
<dbReference type="PRINTS" id="PR00418">
    <property type="entry name" value="TPI2FAMILY"/>
</dbReference>
<dbReference type="InterPro" id="IPR034157">
    <property type="entry name" value="TOPRIM_TopoII"/>
</dbReference>
<evidence type="ECO:0000256" key="14">
    <source>
        <dbReference type="SAM" id="MobiDB-lite"/>
    </source>
</evidence>
<dbReference type="PROSITE" id="PS52040">
    <property type="entry name" value="TOPO_IIA"/>
    <property type="match status" value="1"/>
</dbReference>
<comment type="function">
    <text evidence="13">Control of topological states of DNA by transient breakage and subsequent rejoining of DNA strands. Topoisomerase II makes double-strand breaks.</text>
</comment>
<dbReference type="Pfam" id="PF00521">
    <property type="entry name" value="DNA_topoisoIV"/>
    <property type="match status" value="1"/>
</dbReference>
<feature type="domain" description="Toprim" evidence="15">
    <location>
        <begin position="460"/>
        <end position="574"/>
    </location>
</feature>
<dbReference type="InterPro" id="IPR001154">
    <property type="entry name" value="TopoII_euk"/>
</dbReference>
<keyword evidence="6 13" id="KW-0547">Nucleotide-binding</keyword>
<dbReference type="Gene3D" id="3.90.199.10">
    <property type="entry name" value="Topoisomerase II, domain 5"/>
    <property type="match status" value="1"/>
</dbReference>
<comment type="catalytic activity">
    <reaction evidence="1 12 13">
        <text>ATP-dependent breakage, passage and rejoining of double-stranded DNA.</text>
        <dbReference type="EC" id="5.6.2.2"/>
    </reaction>
</comment>
<dbReference type="EC" id="5.6.2.2" evidence="13"/>
<dbReference type="Pfam" id="PF00204">
    <property type="entry name" value="DNA_gyraseB"/>
    <property type="match status" value="1"/>
</dbReference>
<dbReference type="GO" id="GO:0005634">
    <property type="term" value="C:nucleus"/>
    <property type="evidence" value="ECO:0007669"/>
    <property type="project" value="TreeGrafter"/>
</dbReference>
<comment type="subunit">
    <text evidence="13">Homodimer.</text>
</comment>
<evidence type="ECO:0000256" key="9">
    <source>
        <dbReference type="ARBA" id="ARBA00023029"/>
    </source>
</evidence>
<reference evidence="17 18" key="1">
    <citation type="journal article" date="2015" name="Genome Biol. Evol.">
        <title>Comparative Genomics of a Bacterivorous Green Alga Reveals Evolutionary Causalities and Consequences of Phago-Mixotrophic Mode of Nutrition.</title>
        <authorList>
            <person name="Burns J.A."/>
            <person name="Paasch A."/>
            <person name="Narechania A."/>
            <person name="Kim E."/>
        </authorList>
    </citation>
    <scope>NUCLEOTIDE SEQUENCE [LARGE SCALE GENOMIC DNA]</scope>
    <source>
        <strain evidence="17 18">PLY_AMNH</strain>
    </source>
</reference>
<evidence type="ECO:0000256" key="7">
    <source>
        <dbReference type="ARBA" id="ARBA00022840"/>
    </source>
</evidence>
<dbReference type="PROSITE" id="PS50880">
    <property type="entry name" value="TOPRIM"/>
    <property type="match status" value="1"/>
</dbReference>
<comment type="similarity">
    <text evidence="4 13">Belongs to the type II topoisomerase family.</text>
</comment>
<dbReference type="EMBL" id="LGRX02012346">
    <property type="protein sequence ID" value="KAK3267549.1"/>
    <property type="molecule type" value="Genomic_DNA"/>
</dbReference>
<dbReference type="Gene3D" id="3.30.230.10">
    <property type="match status" value="1"/>
</dbReference>
<feature type="compositionally biased region" description="Basic and acidic residues" evidence="14">
    <location>
        <begin position="1322"/>
        <end position="1334"/>
    </location>
</feature>
<dbReference type="InterPro" id="IPR014721">
    <property type="entry name" value="Ribsml_uS5_D2-typ_fold_subgr"/>
</dbReference>
<evidence type="ECO:0000256" key="2">
    <source>
        <dbReference type="ARBA" id="ARBA00001913"/>
    </source>
</evidence>
<dbReference type="InterPro" id="IPR002205">
    <property type="entry name" value="Topo_IIA_dom_A"/>
</dbReference>
<feature type="region of interest" description="Disordered" evidence="14">
    <location>
        <begin position="1"/>
        <end position="32"/>
    </location>
</feature>
<dbReference type="GO" id="GO:0005524">
    <property type="term" value="F:ATP binding"/>
    <property type="evidence" value="ECO:0007669"/>
    <property type="project" value="UniProtKB-UniRule"/>
</dbReference>
<dbReference type="CDD" id="cd00187">
    <property type="entry name" value="TOP4c"/>
    <property type="match status" value="1"/>
</dbReference>